<evidence type="ECO:0000313" key="3">
    <source>
        <dbReference type="Proteomes" id="UP000324222"/>
    </source>
</evidence>
<sequence>MRKGRKRTERERKDKDEEGIDRLQERQGMAGQVEGKWRRNMCRNSGKTRVFQQRLRILTLRSERVKTRQGARPRMRGVL</sequence>
<feature type="compositionally biased region" description="Basic and acidic residues" evidence="1">
    <location>
        <begin position="8"/>
        <end position="25"/>
    </location>
</feature>
<feature type="region of interest" description="Disordered" evidence="1">
    <location>
        <begin position="1"/>
        <end position="32"/>
    </location>
</feature>
<dbReference type="EMBL" id="VSRR010035227">
    <property type="protein sequence ID" value="MPC72690.1"/>
    <property type="molecule type" value="Genomic_DNA"/>
</dbReference>
<gene>
    <name evidence="2" type="ORF">E2C01_067002</name>
</gene>
<evidence type="ECO:0000313" key="2">
    <source>
        <dbReference type="EMBL" id="MPC72690.1"/>
    </source>
</evidence>
<comment type="caution">
    <text evidence="2">The sequence shown here is derived from an EMBL/GenBank/DDBJ whole genome shotgun (WGS) entry which is preliminary data.</text>
</comment>
<protein>
    <submittedName>
        <fullName evidence="2">Uncharacterized protein</fullName>
    </submittedName>
</protein>
<reference evidence="2 3" key="1">
    <citation type="submission" date="2019-05" db="EMBL/GenBank/DDBJ databases">
        <title>Another draft genome of Portunus trituberculatus and its Hox gene families provides insights of decapod evolution.</title>
        <authorList>
            <person name="Jeong J.-H."/>
            <person name="Song I."/>
            <person name="Kim S."/>
            <person name="Choi T."/>
            <person name="Kim D."/>
            <person name="Ryu S."/>
            <person name="Kim W."/>
        </authorList>
    </citation>
    <scope>NUCLEOTIDE SEQUENCE [LARGE SCALE GENOMIC DNA]</scope>
    <source>
        <tissue evidence="2">Muscle</tissue>
    </source>
</reference>
<dbReference type="Proteomes" id="UP000324222">
    <property type="component" value="Unassembled WGS sequence"/>
</dbReference>
<keyword evidence="3" id="KW-1185">Reference proteome</keyword>
<organism evidence="2 3">
    <name type="scientific">Portunus trituberculatus</name>
    <name type="common">Swimming crab</name>
    <name type="synonym">Neptunus trituberculatus</name>
    <dbReference type="NCBI Taxonomy" id="210409"/>
    <lineage>
        <taxon>Eukaryota</taxon>
        <taxon>Metazoa</taxon>
        <taxon>Ecdysozoa</taxon>
        <taxon>Arthropoda</taxon>
        <taxon>Crustacea</taxon>
        <taxon>Multicrustacea</taxon>
        <taxon>Malacostraca</taxon>
        <taxon>Eumalacostraca</taxon>
        <taxon>Eucarida</taxon>
        <taxon>Decapoda</taxon>
        <taxon>Pleocyemata</taxon>
        <taxon>Brachyura</taxon>
        <taxon>Eubrachyura</taxon>
        <taxon>Portunoidea</taxon>
        <taxon>Portunidae</taxon>
        <taxon>Portuninae</taxon>
        <taxon>Portunus</taxon>
    </lineage>
</organism>
<dbReference type="AlphaFoldDB" id="A0A5B7HJQ2"/>
<proteinExistence type="predicted"/>
<accession>A0A5B7HJQ2</accession>
<name>A0A5B7HJQ2_PORTR</name>
<evidence type="ECO:0000256" key="1">
    <source>
        <dbReference type="SAM" id="MobiDB-lite"/>
    </source>
</evidence>